<comment type="caution">
    <text evidence="3">The sequence shown here is derived from an EMBL/GenBank/DDBJ whole genome shotgun (WGS) entry which is preliminary data.</text>
</comment>
<sequence length="110" mass="11714">MMAQALGRSMASLLVLVRHLWLNLTTIKDADKVPFLNSPVSPSGLFGPAVEGFAECFTVAQKSSQAMRHFLVKHSSSSSAAALSRPKAVPTQQPTKPALSASMAPKPEPR</sequence>
<keyword evidence="2" id="KW-0732">Signal</keyword>
<evidence type="ECO:0000256" key="2">
    <source>
        <dbReference type="SAM" id="SignalP"/>
    </source>
</evidence>
<feature type="chain" id="PRO_5046302768" evidence="2">
    <location>
        <begin position="31"/>
        <end position="110"/>
    </location>
</feature>
<protein>
    <submittedName>
        <fullName evidence="3">Uncharacterized protein</fullName>
    </submittedName>
</protein>
<reference evidence="3 4" key="1">
    <citation type="submission" date="2023-09" db="EMBL/GenBank/DDBJ databases">
        <authorList>
            <person name="Wang M."/>
        </authorList>
    </citation>
    <scope>NUCLEOTIDE SEQUENCE [LARGE SCALE GENOMIC DNA]</scope>
    <source>
        <strain evidence="3">GT-2023</strain>
        <tissue evidence="3">Liver</tissue>
    </source>
</reference>
<name>A0ABR3LT32_9TELE</name>
<dbReference type="EMBL" id="JAYMGO010000019">
    <property type="protein sequence ID" value="KAL1254849.1"/>
    <property type="molecule type" value="Genomic_DNA"/>
</dbReference>
<gene>
    <name evidence="3" type="ORF">QQF64_012910</name>
</gene>
<proteinExistence type="predicted"/>
<feature type="signal peptide" evidence="2">
    <location>
        <begin position="1"/>
        <end position="30"/>
    </location>
</feature>
<keyword evidence="4" id="KW-1185">Reference proteome</keyword>
<evidence type="ECO:0000256" key="1">
    <source>
        <dbReference type="SAM" id="MobiDB-lite"/>
    </source>
</evidence>
<evidence type="ECO:0000313" key="4">
    <source>
        <dbReference type="Proteomes" id="UP001558613"/>
    </source>
</evidence>
<accession>A0ABR3LT32</accession>
<evidence type="ECO:0000313" key="3">
    <source>
        <dbReference type="EMBL" id="KAL1254849.1"/>
    </source>
</evidence>
<dbReference type="Proteomes" id="UP001558613">
    <property type="component" value="Unassembled WGS sequence"/>
</dbReference>
<feature type="region of interest" description="Disordered" evidence="1">
    <location>
        <begin position="79"/>
        <end position="110"/>
    </location>
</feature>
<organism evidence="3 4">
    <name type="scientific">Cirrhinus molitorella</name>
    <name type="common">mud carp</name>
    <dbReference type="NCBI Taxonomy" id="172907"/>
    <lineage>
        <taxon>Eukaryota</taxon>
        <taxon>Metazoa</taxon>
        <taxon>Chordata</taxon>
        <taxon>Craniata</taxon>
        <taxon>Vertebrata</taxon>
        <taxon>Euteleostomi</taxon>
        <taxon>Actinopterygii</taxon>
        <taxon>Neopterygii</taxon>
        <taxon>Teleostei</taxon>
        <taxon>Ostariophysi</taxon>
        <taxon>Cypriniformes</taxon>
        <taxon>Cyprinidae</taxon>
        <taxon>Labeoninae</taxon>
        <taxon>Labeonini</taxon>
        <taxon>Cirrhinus</taxon>
    </lineage>
</organism>